<dbReference type="PROSITE" id="PS50088">
    <property type="entry name" value="ANK_REPEAT"/>
    <property type="match status" value="1"/>
</dbReference>
<keyword evidence="2" id="KW-0040">ANK repeat</keyword>
<protein>
    <recommendedName>
        <fullName evidence="1">DNA 3'-5' helicase II</fullName>
    </recommendedName>
</protein>
<sequence>MFSVLIYNDIKPGKIRKLFDKTVEQLSRGDFASAEVKKMTGTGYYRARLDYENRLLFKFGRHKGQTCLMIMEIIFNHAYDKSRFLRGSKADEAKMVPVKDTREIPDGDFMPLTYVNPKYRHFHLLDKVLSFDDHQDEILSLPLPQIIIGSAGSGKTALTLEKIKSLSGRVLYITLSPFLAENSARLFYSYNYENDKLEIDFLSYREFIETLKIPKGKEMDFRTFEAWFSKHRQASKLKDAHKTFEEFRGVITGYDVTKEYLPLEEYLSLGVKQSIFLANERNAVYNLFEKYLDYLKGNGHYDINILSHQWQPYCTPIYDFIVVDEVQDFTNIQLHIILKSLKSPANFILCGDSNQIVHPNFFSWSHLKSMFYHSDMKENEMKILHANYRNSQTISDLANRLLKIKNARFGSIDKESNYLVNTVAEAKGEAVFIDNKGNTIAEVERKTRRSVKYAVLVLRNEDKPKARELFQTPLLFSVQELKGLEYENVILYNFISGNTSEYNAICDGVTPGDLSVEELAYARAKDKTDKSLDAYKFYINSLYVAVTRAVKNIYIVEQAKGHKLLRLLEVAEETPPKDLREEISSADDWKQEARRLEMQGKTEQVEAIRKGILATEKPNWEPMTIELYRKARKEALDPDNFNKKAKDRLFDFALLHNQTVIMNQLAGLNYKRAERYESERPSLFRKYYQSYRVDNVKMIIPLLNKYGINYRDAHNFTPLHAAAFAGATLIVKALLGNGANPDLQDTFRRTPLQIALEQAFVSTDYAKNKLGKIYSLLLSESMKIEADGHLIKIDAHKVEYLLINLFIAVQQVILQKKSYYEEMGVKVDDLLGSIQHFSGAVVPSHRKKREYLLSLLAKHEVDSNNPYNKKLFKRVSRGYYLLNPALSILIDGQWVSVAEIFGSTDLADDEIRQNALQIAEKEAREYHKKLEKEMKRREKWKW</sequence>
<evidence type="ECO:0000313" key="4">
    <source>
        <dbReference type="Proteomes" id="UP000187464"/>
    </source>
</evidence>
<dbReference type="PANTHER" id="PTHR11070">
    <property type="entry name" value="UVRD / RECB / PCRA DNA HELICASE FAMILY MEMBER"/>
    <property type="match status" value="1"/>
</dbReference>
<dbReference type="SUPFAM" id="SSF48403">
    <property type="entry name" value="Ankyrin repeat"/>
    <property type="match status" value="1"/>
</dbReference>
<dbReference type="Gene3D" id="3.40.50.300">
    <property type="entry name" value="P-loop containing nucleotide triphosphate hydrolases"/>
    <property type="match status" value="2"/>
</dbReference>
<name>A0A1R3SXE7_9BACT</name>
<dbReference type="Proteomes" id="UP000187464">
    <property type="component" value="Chromosome I"/>
</dbReference>
<feature type="repeat" description="ANK" evidence="2">
    <location>
        <begin position="714"/>
        <end position="746"/>
    </location>
</feature>
<dbReference type="STRING" id="1642647.PSM36_1369"/>
<dbReference type="SUPFAM" id="SSF52540">
    <property type="entry name" value="P-loop containing nucleoside triphosphate hydrolases"/>
    <property type="match status" value="1"/>
</dbReference>
<organism evidence="3 4">
    <name type="scientific">Proteiniphilum saccharofermentans</name>
    <dbReference type="NCBI Taxonomy" id="1642647"/>
    <lineage>
        <taxon>Bacteria</taxon>
        <taxon>Pseudomonadati</taxon>
        <taxon>Bacteroidota</taxon>
        <taxon>Bacteroidia</taxon>
        <taxon>Bacteroidales</taxon>
        <taxon>Dysgonomonadaceae</taxon>
        <taxon>Proteiniphilum</taxon>
    </lineage>
</organism>
<dbReference type="GO" id="GO:0005524">
    <property type="term" value="F:ATP binding"/>
    <property type="evidence" value="ECO:0007669"/>
    <property type="project" value="InterPro"/>
</dbReference>
<dbReference type="Gene3D" id="1.25.40.20">
    <property type="entry name" value="Ankyrin repeat-containing domain"/>
    <property type="match status" value="1"/>
</dbReference>
<reference evidence="3 4" key="1">
    <citation type="submission" date="2016-08" db="EMBL/GenBank/DDBJ databases">
        <authorList>
            <person name="Seilhamer J.J."/>
        </authorList>
    </citation>
    <scope>NUCLEOTIDE SEQUENCE [LARGE SCALE GENOMIC DNA]</scope>
    <source>
        <strain evidence="3">M3/6</strain>
    </source>
</reference>
<proteinExistence type="predicted"/>
<accession>A0A1R3SXE7</accession>
<dbReference type="GO" id="GO:0000725">
    <property type="term" value="P:recombinational repair"/>
    <property type="evidence" value="ECO:0007669"/>
    <property type="project" value="TreeGrafter"/>
</dbReference>
<evidence type="ECO:0000313" key="3">
    <source>
        <dbReference type="EMBL" id="SCD20191.1"/>
    </source>
</evidence>
<evidence type="ECO:0000256" key="1">
    <source>
        <dbReference type="ARBA" id="ARBA00034923"/>
    </source>
</evidence>
<dbReference type="InterPro" id="IPR036770">
    <property type="entry name" value="Ankyrin_rpt-contain_sf"/>
</dbReference>
<dbReference type="GO" id="GO:0043138">
    <property type="term" value="F:3'-5' DNA helicase activity"/>
    <property type="evidence" value="ECO:0007669"/>
    <property type="project" value="TreeGrafter"/>
</dbReference>
<dbReference type="AlphaFoldDB" id="A0A1R3SXE7"/>
<dbReference type="PANTHER" id="PTHR11070:SF2">
    <property type="entry name" value="ATP-DEPENDENT DNA HELICASE SRS2"/>
    <property type="match status" value="1"/>
</dbReference>
<gene>
    <name evidence="3" type="ORF">PSM36_1369</name>
</gene>
<dbReference type="PROSITE" id="PS50297">
    <property type="entry name" value="ANK_REP_REGION"/>
    <property type="match status" value="1"/>
</dbReference>
<keyword evidence="4" id="KW-1185">Reference proteome</keyword>
<dbReference type="Pfam" id="PF00023">
    <property type="entry name" value="Ank"/>
    <property type="match status" value="1"/>
</dbReference>
<dbReference type="SMART" id="SM00248">
    <property type="entry name" value="ANK"/>
    <property type="match status" value="1"/>
</dbReference>
<dbReference type="InterPro" id="IPR027417">
    <property type="entry name" value="P-loop_NTPase"/>
</dbReference>
<dbReference type="KEGG" id="psac:PSM36_1369"/>
<dbReference type="InterPro" id="IPR000212">
    <property type="entry name" value="DNA_helicase_UvrD/REP"/>
</dbReference>
<dbReference type="EMBL" id="LT605205">
    <property type="protein sequence ID" value="SCD20191.1"/>
    <property type="molecule type" value="Genomic_DNA"/>
</dbReference>
<evidence type="ECO:0000256" key="2">
    <source>
        <dbReference type="PROSITE-ProRule" id="PRU00023"/>
    </source>
</evidence>
<dbReference type="InterPro" id="IPR002110">
    <property type="entry name" value="Ankyrin_rpt"/>
</dbReference>
<dbReference type="GO" id="GO:0005829">
    <property type="term" value="C:cytosol"/>
    <property type="evidence" value="ECO:0007669"/>
    <property type="project" value="TreeGrafter"/>
</dbReference>
<dbReference type="RefSeq" id="WP_076930045.1">
    <property type="nucleotide sequence ID" value="NZ_LT605205.1"/>
</dbReference>
<dbReference type="GO" id="GO:0003677">
    <property type="term" value="F:DNA binding"/>
    <property type="evidence" value="ECO:0007669"/>
    <property type="project" value="InterPro"/>
</dbReference>